<reference evidence="1 2" key="1">
    <citation type="submission" date="2018-08" db="EMBL/GenBank/DDBJ databases">
        <title>A genome reference for cultivated species of the human gut microbiota.</title>
        <authorList>
            <person name="Zou Y."/>
            <person name="Xue W."/>
            <person name="Luo G."/>
        </authorList>
    </citation>
    <scope>NUCLEOTIDE SEQUENCE [LARGE SCALE GENOMIC DNA]</scope>
    <source>
        <strain evidence="1 2">AM09-9</strain>
    </source>
</reference>
<evidence type="ECO:0000313" key="2">
    <source>
        <dbReference type="Proteomes" id="UP000285832"/>
    </source>
</evidence>
<dbReference type="AlphaFoldDB" id="A0A415D7E3"/>
<organism evidence="1 2">
    <name type="scientific">[Ruminococcus] lactaris</name>
    <dbReference type="NCBI Taxonomy" id="46228"/>
    <lineage>
        <taxon>Bacteria</taxon>
        <taxon>Bacillati</taxon>
        <taxon>Bacillota</taxon>
        <taxon>Clostridia</taxon>
        <taxon>Lachnospirales</taxon>
        <taxon>Lachnospiraceae</taxon>
        <taxon>Mediterraneibacter</taxon>
    </lineage>
</organism>
<evidence type="ECO:0000313" key="1">
    <source>
        <dbReference type="EMBL" id="RHJ62244.1"/>
    </source>
</evidence>
<accession>A0A415D7E3</accession>
<sequence length="184" mass="21326">MKMNRKEITLFLSHTLERTKLNVFGKHYAKEVSIDPWTPKAKRVDYMQFSPGDQMSISGVEKGIFTCYEIKSCKEDVYSGNGLNFYGEKNYIVTTMKCYKDLLPDLQNGKFDEHLHQCNPESSKYWGIMVAVPCMKELEDEFQNPTAIDVNAKSWELKVVKPCRIGPRNRSMTELLFCMLRSGR</sequence>
<protein>
    <submittedName>
        <fullName evidence="1">Uncharacterized protein</fullName>
    </submittedName>
</protein>
<proteinExistence type="predicted"/>
<gene>
    <name evidence="1" type="ORF">DW116_05890</name>
</gene>
<dbReference type="EMBL" id="QRMI01000011">
    <property type="protein sequence ID" value="RHJ62244.1"/>
    <property type="molecule type" value="Genomic_DNA"/>
</dbReference>
<dbReference type="Proteomes" id="UP000285832">
    <property type="component" value="Unassembled WGS sequence"/>
</dbReference>
<comment type="caution">
    <text evidence="1">The sequence shown here is derived from an EMBL/GenBank/DDBJ whole genome shotgun (WGS) entry which is preliminary data.</text>
</comment>
<name>A0A415D7E3_9FIRM</name>